<evidence type="ECO:0000313" key="2">
    <source>
        <dbReference type="EMBL" id="GLW91207.1"/>
    </source>
</evidence>
<proteinExistence type="predicted"/>
<protein>
    <submittedName>
        <fullName evidence="2">Uncharacterized protein</fullName>
    </submittedName>
</protein>
<organism evidence="2 3">
    <name type="scientific">Actinokineospora globicatena</name>
    <dbReference type="NCBI Taxonomy" id="103729"/>
    <lineage>
        <taxon>Bacteria</taxon>
        <taxon>Bacillati</taxon>
        <taxon>Actinomycetota</taxon>
        <taxon>Actinomycetes</taxon>
        <taxon>Pseudonocardiales</taxon>
        <taxon>Pseudonocardiaceae</taxon>
        <taxon>Actinokineospora</taxon>
    </lineage>
</organism>
<dbReference type="EMBL" id="BSSD01000002">
    <property type="protein sequence ID" value="GLW91207.1"/>
    <property type="molecule type" value="Genomic_DNA"/>
</dbReference>
<evidence type="ECO:0000256" key="1">
    <source>
        <dbReference type="SAM" id="MobiDB-lite"/>
    </source>
</evidence>
<dbReference type="RefSeq" id="WP_285609789.1">
    <property type="nucleotide sequence ID" value="NZ_BSSD01000002.1"/>
</dbReference>
<comment type="caution">
    <text evidence="2">The sequence shown here is derived from an EMBL/GenBank/DDBJ whole genome shotgun (WGS) entry which is preliminary data.</text>
</comment>
<dbReference type="AlphaFoldDB" id="A0A9W6QMC6"/>
<gene>
    <name evidence="2" type="ORF">Aglo03_20230</name>
</gene>
<dbReference type="Proteomes" id="UP001165042">
    <property type="component" value="Unassembled WGS sequence"/>
</dbReference>
<name>A0A9W6QMC6_9PSEU</name>
<reference evidence="2" key="1">
    <citation type="submission" date="2023-02" db="EMBL/GenBank/DDBJ databases">
        <title>Actinokineospora globicatena NBRC 15670.</title>
        <authorList>
            <person name="Ichikawa N."/>
            <person name="Sato H."/>
            <person name="Tonouchi N."/>
        </authorList>
    </citation>
    <scope>NUCLEOTIDE SEQUENCE</scope>
    <source>
        <strain evidence="2">NBRC 15670</strain>
    </source>
</reference>
<evidence type="ECO:0000313" key="3">
    <source>
        <dbReference type="Proteomes" id="UP001165042"/>
    </source>
</evidence>
<keyword evidence="3" id="KW-1185">Reference proteome</keyword>
<accession>A0A9W6QMC6</accession>
<feature type="region of interest" description="Disordered" evidence="1">
    <location>
        <begin position="264"/>
        <end position="284"/>
    </location>
</feature>
<sequence>MSHTPETIDQLRARLAGLTGPARVEPLGNLAQKLLQRATSTSLESASSRADLDEAIRHMDEAYGHLRAGDPLRPQVGAVLAYALAFRESTRGGGADRPRTTALLEESIAHGKFPTSFLALLRVLLAMALINSAQDRLTGMTSLSPIDMIAGRRSPAPAPEADRAEQLLAEVLRTPGVSKDILDMAGLLSQMCGLMKALLGLGSAPLDLSTMQGMFATFADLQGRMGSAGGSGILGMLRHGLQPGSGGILDIAPEELPVIIMEDTPTPPSTPREQRPSHADPVAVPQAPARDDMLRSLVEVLSLGRDDRGPWHAASLLLVPDAPAPDVETVDTAIAMASEVLESDGGALSEEDTALAHFLYAIALCLRQRSDAAGVEYEFESTDYELGARSLLSAVRALPVDHPAVPVVLRSLGAFLAPERPLAGLDALAAGFTGRLDSLLANGNLPADRTAELHALRCACRAAFAAAELRKAVAGLPADYPWPVSLKAAVTLLG</sequence>